<keyword evidence="1" id="KW-0812">Transmembrane</keyword>
<feature type="transmembrane region" description="Helical" evidence="1">
    <location>
        <begin position="165"/>
        <end position="183"/>
    </location>
</feature>
<name>H5SN31_9CHLR</name>
<proteinExistence type="predicted"/>
<sequence length="267" mass="29598">MPVYERISVIVSLTLVGLALYFVLQFPAQTITFDLFGSPLSLNSPHQWLMILVLAGLVMAGTDTVIRAHPALPDRRLSYMAPFWMLPGLEVVLATQILGLAPTLTLWIAGLGIVGLWLWLTIIAGYHQVSCQPGTFHWTYLWHQFSGYAVVLSLFLVIYQTRSRSALSATGILLVSGMGALALLRQPPESISKTWLYAGVIALSLGQLTWALNYWRVSTLQAGLLLLIVFYVMTGLAQQQLLGRLSRRTLWEFGLVALASLVLIFRI</sequence>
<dbReference type="Pfam" id="PF18900">
    <property type="entry name" value="DUF5656"/>
    <property type="match status" value="1"/>
</dbReference>
<evidence type="ECO:0000256" key="1">
    <source>
        <dbReference type="SAM" id="Phobius"/>
    </source>
</evidence>
<keyword evidence="1" id="KW-1133">Transmembrane helix</keyword>
<reference evidence="2" key="1">
    <citation type="journal article" date="2005" name="Environ. Microbiol.">
        <title>Genetic and functional properties of uncultivated thermophilic crenarchaeotes from a subsurface gold mine as revealed by analysis of genome fragments.</title>
        <authorList>
            <person name="Nunoura T."/>
            <person name="Hirayama H."/>
            <person name="Takami H."/>
            <person name="Oida H."/>
            <person name="Nishi S."/>
            <person name="Shimamura S."/>
            <person name="Suzuki Y."/>
            <person name="Inagaki F."/>
            <person name="Takai K."/>
            <person name="Nealson K.H."/>
            <person name="Horikoshi K."/>
        </authorList>
    </citation>
    <scope>NUCLEOTIDE SEQUENCE</scope>
</reference>
<keyword evidence="1" id="KW-0472">Membrane</keyword>
<protein>
    <submittedName>
        <fullName evidence="2">Hypothetical conserved protein</fullName>
    </submittedName>
</protein>
<dbReference type="InterPro" id="IPR043715">
    <property type="entry name" value="DUF5656"/>
</dbReference>
<accession>H5SN31</accession>
<feature type="transmembrane region" description="Helical" evidence="1">
    <location>
        <begin position="48"/>
        <end position="66"/>
    </location>
</feature>
<dbReference type="AlphaFoldDB" id="H5SN31"/>
<feature type="transmembrane region" description="Helical" evidence="1">
    <location>
        <begin position="218"/>
        <end position="237"/>
    </location>
</feature>
<organism evidence="2">
    <name type="scientific">uncultured Chloroflexota bacterium</name>
    <dbReference type="NCBI Taxonomy" id="166587"/>
    <lineage>
        <taxon>Bacteria</taxon>
        <taxon>Bacillati</taxon>
        <taxon>Chloroflexota</taxon>
        <taxon>environmental samples</taxon>
    </lineage>
</organism>
<feature type="transmembrane region" description="Helical" evidence="1">
    <location>
        <begin position="104"/>
        <end position="126"/>
    </location>
</feature>
<gene>
    <name evidence="2" type="ORF">HGMM_F51E07C12</name>
</gene>
<evidence type="ECO:0000313" key="2">
    <source>
        <dbReference type="EMBL" id="BAL57567.1"/>
    </source>
</evidence>
<reference evidence="2" key="2">
    <citation type="journal article" date="2012" name="PLoS ONE">
        <title>A Deeply Branching Thermophilic Bacterium with an Ancient Acetyl-CoA Pathway Dominates a Subsurface Ecosystem.</title>
        <authorList>
            <person name="Takami H."/>
            <person name="Noguchi H."/>
            <person name="Takaki Y."/>
            <person name="Uchiyama I."/>
            <person name="Toyoda A."/>
            <person name="Nishi S."/>
            <person name="Chee G.-J."/>
            <person name="Arai W."/>
            <person name="Nunoura T."/>
            <person name="Itoh T."/>
            <person name="Hattori M."/>
            <person name="Takai K."/>
        </authorList>
    </citation>
    <scope>NUCLEOTIDE SEQUENCE</scope>
</reference>
<feature type="transmembrane region" description="Helical" evidence="1">
    <location>
        <begin position="7"/>
        <end position="28"/>
    </location>
</feature>
<feature type="transmembrane region" description="Helical" evidence="1">
    <location>
        <begin position="249"/>
        <end position="265"/>
    </location>
</feature>
<dbReference type="EMBL" id="AP011779">
    <property type="protein sequence ID" value="BAL57567.1"/>
    <property type="molecule type" value="Genomic_DNA"/>
</dbReference>
<feature type="transmembrane region" description="Helical" evidence="1">
    <location>
        <begin position="195"/>
        <end position="212"/>
    </location>
</feature>
<feature type="transmembrane region" description="Helical" evidence="1">
    <location>
        <begin position="138"/>
        <end position="159"/>
    </location>
</feature>